<accession>A0A1E4TVC2</accession>
<keyword evidence="4" id="KW-1185">Reference proteome</keyword>
<evidence type="ECO:0008006" key="5">
    <source>
        <dbReference type="Google" id="ProtNLM"/>
    </source>
</evidence>
<proteinExistence type="predicted"/>
<sequence length="354" mass="41492">MSSLESPSSSILNRAWNLCSNSLNELPITKLLELIDNLELISHVNILDKDSREIASKFIENHKDEDLVITLNDFRPFFDKLFGFTLSEKINKNRNISPFQQRKQHFNSSPSLFNSTAPPKLNFNTDPTTNFVNAELMKLKRANGQSEDEIKFRDDVIKDLNEKNEMLSNNYKNFKTNNIKLQNKLRDNEEYLKKFEDEYSTNERFNKYKKNFLEPIDGNKIKNNDDLQLNQRDQLIIQLNDEIRIQNQLVKSLIKQNTELQSQKKNFSHKETFTTSFANNDNNNNNINNGNLKKLNFLKKSSSVIILNIRWIILFTFCILLILSALEFLTEYFGDNLEDKIDFFTDSISQFQNS</sequence>
<dbReference type="AlphaFoldDB" id="A0A1E4TVC2"/>
<reference evidence="4" key="1">
    <citation type="submission" date="2016-05" db="EMBL/GenBank/DDBJ databases">
        <title>Comparative genomics of biotechnologically important yeasts.</title>
        <authorList>
            <consortium name="DOE Joint Genome Institute"/>
            <person name="Riley R."/>
            <person name="Haridas S."/>
            <person name="Wolfe K.H."/>
            <person name="Lopes M.R."/>
            <person name="Hittinger C.T."/>
            <person name="Goker M."/>
            <person name="Salamov A."/>
            <person name="Wisecaver J."/>
            <person name="Long T.M."/>
            <person name="Aerts A.L."/>
            <person name="Barry K."/>
            <person name="Choi C."/>
            <person name="Clum A."/>
            <person name="Coughlan A.Y."/>
            <person name="Deshpande S."/>
            <person name="Douglass A.P."/>
            <person name="Hanson S.J."/>
            <person name="Klenk H.-P."/>
            <person name="Labutti K."/>
            <person name="Lapidus A."/>
            <person name="Lindquist E."/>
            <person name="Lipzen A."/>
            <person name="Meier-Kolthoff J.P."/>
            <person name="Ohm R.A."/>
            <person name="Otillar R.P."/>
            <person name="Pangilinan J."/>
            <person name="Peng Y."/>
            <person name="Rokas A."/>
            <person name="Rosa C.A."/>
            <person name="Scheuner C."/>
            <person name="Sibirny A.A."/>
            <person name="Slot J.C."/>
            <person name="Stielow J.B."/>
            <person name="Sun H."/>
            <person name="Kurtzman C.P."/>
            <person name="Blackwell M."/>
            <person name="Grigoriev I.V."/>
            <person name="Jeffries T.W."/>
        </authorList>
    </citation>
    <scope>NUCLEOTIDE SEQUENCE [LARGE SCALE GENOMIC DNA]</scope>
    <source>
        <strain evidence="4">NRRL Y-2460</strain>
    </source>
</reference>
<keyword evidence="1" id="KW-0175">Coiled coil</keyword>
<evidence type="ECO:0000256" key="1">
    <source>
        <dbReference type="SAM" id="Coils"/>
    </source>
</evidence>
<keyword evidence="2" id="KW-1133">Transmembrane helix</keyword>
<evidence type="ECO:0000313" key="3">
    <source>
        <dbReference type="EMBL" id="ODV95712.1"/>
    </source>
</evidence>
<protein>
    <recommendedName>
        <fullName evidence="5">Monopolar spindle protein 2</fullName>
    </recommendedName>
</protein>
<evidence type="ECO:0000313" key="4">
    <source>
        <dbReference type="Proteomes" id="UP000094236"/>
    </source>
</evidence>
<name>A0A1E4TVC2_PACTA</name>
<feature type="coiled-coil region" evidence="1">
    <location>
        <begin position="157"/>
        <end position="198"/>
    </location>
</feature>
<organism evidence="3 4">
    <name type="scientific">Pachysolen tannophilus NRRL Y-2460</name>
    <dbReference type="NCBI Taxonomy" id="669874"/>
    <lineage>
        <taxon>Eukaryota</taxon>
        <taxon>Fungi</taxon>
        <taxon>Dikarya</taxon>
        <taxon>Ascomycota</taxon>
        <taxon>Saccharomycotina</taxon>
        <taxon>Pichiomycetes</taxon>
        <taxon>Pachysolenaceae</taxon>
        <taxon>Pachysolen</taxon>
    </lineage>
</organism>
<gene>
    <name evidence="3" type="ORF">PACTADRAFT_50394</name>
</gene>
<dbReference type="EMBL" id="KV454014">
    <property type="protein sequence ID" value="ODV95712.1"/>
    <property type="molecule type" value="Genomic_DNA"/>
</dbReference>
<keyword evidence="2" id="KW-0472">Membrane</keyword>
<feature type="transmembrane region" description="Helical" evidence="2">
    <location>
        <begin position="304"/>
        <end position="326"/>
    </location>
</feature>
<evidence type="ECO:0000256" key="2">
    <source>
        <dbReference type="SAM" id="Phobius"/>
    </source>
</evidence>
<dbReference type="Proteomes" id="UP000094236">
    <property type="component" value="Unassembled WGS sequence"/>
</dbReference>
<keyword evidence="2" id="KW-0812">Transmembrane</keyword>